<dbReference type="EMBL" id="JADCUA010000018">
    <property type="protein sequence ID" value="KAH9833504.1"/>
    <property type="molecule type" value="Genomic_DNA"/>
</dbReference>
<sequence length="81" mass="8796">MRIGQTPLLYGLGINVSVAQANSLLSANTPAARFDHWNRDRTWAGTLIYSTPWVLQLTFPPTSLLSAAPSTMPCSTLQLPP</sequence>
<organism evidence="1 2">
    <name type="scientific">Rhodofomes roseus</name>
    <dbReference type="NCBI Taxonomy" id="34475"/>
    <lineage>
        <taxon>Eukaryota</taxon>
        <taxon>Fungi</taxon>
        <taxon>Dikarya</taxon>
        <taxon>Basidiomycota</taxon>
        <taxon>Agaricomycotina</taxon>
        <taxon>Agaricomycetes</taxon>
        <taxon>Polyporales</taxon>
        <taxon>Rhodofomes</taxon>
    </lineage>
</organism>
<dbReference type="RefSeq" id="XP_047776244.1">
    <property type="nucleotide sequence ID" value="XM_047916838.1"/>
</dbReference>
<dbReference type="Proteomes" id="UP000814176">
    <property type="component" value="Unassembled WGS sequence"/>
</dbReference>
<evidence type="ECO:0000313" key="1">
    <source>
        <dbReference type="EMBL" id="KAH9833504.1"/>
    </source>
</evidence>
<accession>A0ABQ8K8I2</accession>
<proteinExistence type="predicted"/>
<keyword evidence="2" id="KW-1185">Reference proteome</keyword>
<evidence type="ECO:0000313" key="2">
    <source>
        <dbReference type="Proteomes" id="UP000814176"/>
    </source>
</evidence>
<name>A0ABQ8K8I2_9APHY</name>
<dbReference type="GeneID" id="71997570"/>
<protein>
    <submittedName>
        <fullName evidence="1">Uncharacterized protein</fullName>
    </submittedName>
</protein>
<reference evidence="1 2" key="1">
    <citation type="journal article" date="2021" name="Environ. Microbiol.">
        <title>Gene family expansions and transcriptome signatures uncover fungal adaptations to wood decay.</title>
        <authorList>
            <person name="Hage H."/>
            <person name="Miyauchi S."/>
            <person name="Viragh M."/>
            <person name="Drula E."/>
            <person name="Min B."/>
            <person name="Chaduli D."/>
            <person name="Navarro D."/>
            <person name="Favel A."/>
            <person name="Norest M."/>
            <person name="Lesage-Meessen L."/>
            <person name="Balint B."/>
            <person name="Merenyi Z."/>
            <person name="de Eugenio L."/>
            <person name="Morin E."/>
            <person name="Martinez A.T."/>
            <person name="Baldrian P."/>
            <person name="Stursova M."/>
            <person name="Martinez M.J."/>
            <person name="Novotny C."/>
            <person name="Magnuson J.K."/>
            <person name="Spatafora J.W."/>
            <person name="Maurice S."/>
            <person name="Pangilinan J."/>
            <person name="Andreopoulos W."/>
            <person name="LaButti K."/>
            <person name="Hundley H."/>
            <person name="Na H."/>
            <person name="Kuo A."/>
            <person name="Barry K."/>
            <person name="Lipzen A."/>
            <person name="Henrissat B."/>
            <person name="Riley R."/>
            <person name="Ahrendt S."/>
            <person name="Nagy L.G."/>
            <person name="Grigoriev I.V."/>
            <person name="Martin F."/>
            <person name="Rosso M.N."/>
        </authorList>
    </citation>
    <scope>NUCLEOTIDE SEQUENCE [LARGE SCALE GENOMIC DNA]</scope>
    <source>
        <strain evidence="1 2">CIRM-BRFM 1785</strain>
    </source>
</reference>
<comment type="caution">
    <text evidence="1">The sequence shown here is derived from an EMBL/GenBank/DDBJ whole genome shotgun (WGS) entry which is preliminary data.</text>
</comment>
<gene>
    <name evidence="1" type="ORF">C8Q71DRAFT_186953</name>
</gene>